<name>A0A345E293_9EURY</name>
<gene>
    <name evidence="1" type="ORF">DU500_07650</name>
</gene>
<dbReference type="GeneID" id="37283249"/>
<evidence type="ECO:0000313" key="2">
    <source>
        <dbReference type="Proteomes" id="UP000253273"/>
    </source>
</evidence>
<dbReference type="EMBL" id="CP031150">
    <property type="protein sequence ID" value="AXG06315.1"/>
    <property type="molecule type" value="Genomic_DNA"/>
</dbReference>
<keyword evidence="2" id="KW-1185">Reference proteome</keyword>
<proteinExistence type="predicted"/>
<accession>A0A345E293</accession>
<dbReference type="Proteomes" id="UP000253273">
    <property type="component" value="Chromosome"/>
</dbReference>
<dbReference type="AlphaFoldDB" id="A0A345E293"/>
<reference evidence="1 2" key="1">
    <citation type="submission" date="2018-07" db="EMBL/GenBank/DDBJ databases">
        <title>Genome sequences of Haloplanus sp. CBA1113.</title>
        <authorList>
            <person name="Kim Y.B."/>
            <person name="Roh S.W."/>
        </authorList>
    </citation>
    <scope>NUCLEOTIDE SEQUENCE [LARGE SCALE GENOMIC DNA]</scope>
    <source>
        <strain evidence="1 2">CBA1113</strain>
    </source>
</reference>
<evidence type="ECO:0000313" key="1">
    <source>
        <dbReference type="EMBL" id="AXG06315.1"/>
    </source>
</evidence>
<dbReference type="KEGG" id="haj:DU500_07650"/>
<sequence length="77" mass="8786">MSQLELAVDCGLRRTGNVDLQEDEVPERVTAAFGTDLSDVRLLHTTGRNAMTKEGKKPFFFLKNWQTPERIEAEYLT</sequence>
<dbReference type="RefSeq" id="WP_114585454.1">
    <property type="nucleotide sequence ID" value="NZ_CP031150.1"/>
</dbReference>
<protein>
    <submittedName>
        <fullName evidence="1">Uncharacterized protein</fullName>
    </submittedName>
</protein>
<organism evidence="1 2">
    <name type="scientific">Haloplanus rubicundus</name>
    <dbReference type="NCBI Taxonomy" id="1547898"/>
    <lineage>
        <taxon>Archaea</taxon>
        <taxon>Methanobacteriati</taxon>
        <taxon>Methanobacteriota</taxon>
        <taxon>Stenosarchaea group</taxon>
        <taxon>Halobacteria</taxon>
        <taxon>Halobacteriales</taxon>
        <taxon>Haloferacaceae</taxon>
        <taxon>Haloplanus</taxon>
    </lineage>
</organism>